<keyword evidence="8" id="KW-1185">Reference proteome</keyword>
<evidence type="ECO:0000256" key="4">
    <source>
        <dbReference type="ARBA" id="ARBA00022989"/>
    </source>
</evidence>
<dbReference type="Proteomes" id="UP001595596">
    <property type="component" value="Unassembled WGS sequence"/>
</dbReference>
<comment type="subcellular location">
    <subcellularLocation>
        <location evidence="1">Endomembrane system</location>
        <topology evidence="1">Multi-pass membrane protein</topology>
    </subcellularLocation>
</comment>
<evidence type="ECO:0000256" key="5">
    <source>
        <dbReference type="ARBA" id="ARBA00023136"/>
    </source>
</evidence>
<feature type="transmembrane region" description="Helical" evidence="6">
    <location>
        <begin position="224"/>
        <end position="245"/>
    </location>
</feature>
<feature type="transmembrane region" description="Helical" evidence="6">
    <location>
        <begin position="309"/>
        <end position="330"/>
    </location>
</feature>
<feature type="transmembrane region" description="Helical" evidence="6">
    <location>
        <begin position="276"/>
        <end position="297"/>
    </location>
</feature>
<accession>A0ABV7S097</accession>
<feature type="transmembrane region" description="Helical" evidence="6">
    <location>
        <begin position="379"/>
        <end position="395"/>
    </location>
</feature>
<keyword evidence="2" id="KW-0813">Transport</keyword>
<dbReference type="RefSeq" id="WP_379031505.1">
    <property type="nucleotide sequence ID" value="NZ_JBHRXE010000037.1"/>
</dbReference>
<protein>
    <submittedName>
        <fullName evidence="7">MFS transporter</fullName>
    </submittedName>
</protein>
<feature type="transmembrane region" description="Helical" evidence="6">
    <location>
        <begin position="342"/>
        <end position="359"/>
    </location>
</feature>
<dbReference type="InterPro" id="IPR050495">
    <property type="entry name" value="ATG22/LtaA_families"/>
</dbReference>
<feature type="transmembrane region" description="Helical" evidence="6">
    <location>
        <begin position="416"/>
        <end position="436"/>
    </location>
</feature>
<feature type="transmembrane region" description="Helical" evidence="6">
    <location>
        <begin position="448"/>
        <end position="465"/>
    </location>
</feature>
<organism evidence="7 8">
    <name type="scientific">Paracoccus simplex</name>
    <dbReference type="NCBI Taxonomy" id="2086346"/>
    <lineage>
        <taxon>Bacteria</taxon>
        <taxon>Pseudomonadati</taxon>
        <taxon>Pseudomonadota</taxon>
        <taxon>Alphaproteobacteria</taxon>
        <taxon>Rhodobacterales</taxon>
        <taxon>Paracoccaceae</taxon>
        <taxon>Paracoccus</taxon>
    </lineage>
</organism>
<gene>
    <name evidence="7" type="ORF">ACFOMP_13785</name>
</gene>
<dbReference type="InterPro" id="IPR024671">
    <property type="entry name" value="Atg22-like"/>
</dbReference>
<dbReference type="Pfam" id="PF11700">
    <property type="entry name" value="ATG22"/>
    <property type="match status" value="1"/>
</dbReference>
<dbReference type="PANTHER" id="PTHR23519">
    <property type="entry name" value="AUTOPHAGY-RELATED PROTEIN 22"/>
    <property type="match status" value="1"/>
</dbReference>
<feature type="transmembrane region" description="Helical" evidence="6">
    <location>
        <begin position="28"/>
        <end position="53"/>
    </location>
</feature>
<feature type="transmembrane region" description="Helical" evidence="6">
    <location>
        <begin position="78"/>
        <end position="101"/>
    </location>
</feature>
<sequence>MRPERRDTGRASAHLQGRGTIMERRRIWGWWFFDWASQPFATLLMTFIFPVYYAEVARQHYIAQGMTPEAAGAAAQSLWGYGLGICGVIIAVLAPVLGAIADNSGRRLVWVWIFSAFYMAGAWGLWLLMPDQPNLHLAIISFGIGLIGMEFATIFTNALLPGLAPHDEIGRVSGSGFAFGYLGGVIALAVVLLCLAENPQTGRTMLGIPPVLGLDPGLREGTRAAGPFTALWYLVFMIPFALWVPETPGPRRPVRPGAAMRALAQLLASLRWRHSLAAWLVSSMFSRDALNALYAFGGVYAGTVLGWPVFLAGVFGVVSAVSAAVISWIGGRADRRWGPKPVIVACTLVLAGVCVLLTGMSREQVLGLPLAEGSRLPDALFFLCGALIGGAGGALQSASRTMMVRHTTPERATEAFGLYALSGKATAFLAPLLIAAVTDVTGSQRLGISPLIGMFLLALILLVWVKAKGEAEQ</sequence>
<keyword evidence="4 6" id="KW-1133">Transmembrane helix</keyword>
<comment type="caution">
    <text evidence="7">The sequence shown here is derived from an EMBL/GenBank/DDBJ whole genome shotgun (WGS) entry which is preliminary data.</text>
</comment>
<evidence type="ECO:0000256" key="2">
    <source>
        <dbReference type="ARBA" id="ARBA00022448"/>
    </source>
</evidence>
<evidence type="ECO:0000256" key="1">
    <source>
        <dbReference type="ARBA" id="ARBA00004127"/>
    </source>
</evidence>
<evidence type="ECO:0000313" key="8">
    <source>
        <dbReference type="Proteomes" id="UP001595596"/>
    </source>
</evidence>
<feature type="transmembrane region" description="Helical" evidence="6">
    <location>
        <begin position="135"/>
        <end position="160"/>
    </location>
</feature>
<feature type="transmembrane region" description="Helical" evidence="6">
    <location>
        <begin position="108"/>
        <end position="129"/>
    </location>
</feature>
<dbReference type="PANTHER" id="PTHR23519:SF1">
    <property type="entry name" value="AUTOPHAGY-RELATED PROTEIN 22"/>
    <property type="match status" value="1"/>
</dbReference>
<keyword evidence="3 6" id="KW-0812">Transmembrane</keyword>
<dbReference type="SUPFAM" id="SSF103473">
    <property type="entry name" value="MFS general substrate transporter"/>
    <property type="match status" value="1"/>
</dbReference>
<proteinExistence type="predicted"/>
<name>A0ABV7S097_9RHOB</name>
<reference evidence="8" key="1">
    <citation type="journal article" date="2019" name="Int. J. Syst. Evol. Microbiol.">
        <title>The Global Catalogue of Microorganisms (GCM) 10K type strain sequencing project: providing services to taxonomists for standard genome sequencing and annotation.</title>
        <authorList>
            <consortium name="The Broad Institute Genomics Platform"/>
            <consortium name="The Broad Institute Genome Sequencing Center for Infectious Disease"/>
            <person name="Wu L."/>
            <person name="Ma J."/>
        </authorList>
    </citation>
    <scope>NUCLEOTIDE SEQUENCE [LARGE SCALE GENOMIC DNA]</scope>
    <source>
        <strain evidence="8">VKM B-3226</strain>
    </source>
</reference>
<dbReference type="InterPro" id="IPR036259">
    <property type="entry name" value="MFS_trans_sf"/>
</dbReference>
<dbReference type="EMBL" id="JBHRXE010000037">
    <property type="protein sequence ID" value="MFC3570528.1"/>
    <property type="molecule type" value="Genomic_DNA"/>
</dbReference>
<evidence type="ECO:0000313" key="7">
    <source>
        <dbReference type="EMBL" id="MFC3570528.1"/>
    </source>
</evidence>
<evidence type="ECO:0000256" key="6">
    <source>
        <dbReference type="SAM" id="Phobius"/>
    </source>
</evidence>
<dbReference type="Gene3D" id="1.20.1250.20">
    <property type="entry name" value="MFS general substrate transporter like domains"/>
    <property type="match status" value="1"/>
</dbReference>
<keyword evidence="5 6" id="KW-0472">Membrane</keyword>
<evidence type="ECO:0000256" key="3">
    <source>
        <dbReference type="ARBA" id="ARBA00022692"/>
    </source>
</evidence>
<feature type="transmembrane region" description="Helical" evidence="6">
    <location>
        <begin position="172"/>
        <end position="196"/>
    </location>
</feature>